<evidence type="ECO:0000256" key="1">
    <source>
        <dbReference type="SAM" id="MobiDB-lite"/>
    </source>
</evidence>
<feature type="compositionally biased region" description="Polar residues" evidence="1">
    <location>
        <begin position="838"/>
        <end position="849"/>
    </location>
</feature>
<evidence type="ECO:0000313" key="4">
    <source>
        <dbReference type="Proteomes" id="UP001432322"/>
    </source>
</evidence>
<feature type="region of interest" description="Disordered" evidence="1">
    <location>
        <begin position="1"/>
        <end position="128"/>
    </location>
</feature>
<gene>
    <name evidence="3" type="ORF">PFISCL1PPCAC_11684</name>
</gene>
<feature type="compositionally biased region" description="Basic and acidic residues" evidence="1">
    <location>
        <begin position="548"/>
        <end position="558"/>
    </location>
</feature>
<dbReference type="PROSITE" id="PS51082">
    <property type="entry name" value="WH2"/>
    <property type="match status" value="1"/>
</dbReference>
<feature type="compositionally biased region" description="Low complexity" evidence="1">
    <location>
        <begin position="41"/>
        <end position="50"/>
    </location>
</feature>
<feature type="region of interest" description="Disordered" evidence="1">
    <location>
        <begin position="493"/>
        <end position="851"/>
    </location>
</feature>
<feature type="compositionally biased region" description="Basic and acidic residues" evidence="1">
    <location>
        <begin position="453"/>
        <end position="463"/>
    </location>
</feature>
<dbReference type="GO" id="GO:0003779">
    <property type="term" value="F:actin binding"/>
    <property type="evidence" value="ECO:0007669"/>
    <property type="project" value="InterPro"/>
</dbReference>
<feature type="compositionally biased region" description="Polar residues" evidence="1">
    <location>
        <begin position="273"/>
        <end position="285"/>
    </location>
</feature>
<feature type="compositionally biased region" description="Basic and acidic residues" evidence="1">
    <location>
        <begin position="371"/>
        <end position="381"/>
    </location>
</feature>
<dbReference type="EMBL" id="BTSY01000003">
    <property type="protein sequence ID" value="GMT20387.1"/>
    <property type="molecule type" value="Genomic_DNA"/>
</dbReference>
<proteinExistence type="predicted"/>
<feature type="compositionally biased region" description="Basic and acidic residues" evidence="1">
    <location>
        <begin position="97"/>
        <end position="107"/>
    </location>
</feature>
<feature type="compositionally biased region" description="Basic and acidic residues" evidence="1">
    <location>
        <begin position="286"/>
        <end position="302"/>
    </location>
</feature>
<feature type="domain" description="WH2" evidence="2">
    <location>
        <begin position="851"/>
        <end position="868"/>
    </location>
</feature>
<feature type="compositionally biased region" description="Basic and acidic residues" evidence="1">
    <location>
        <begin position="250"/>
        <end position="272"/>
    </location>
</feature>
<feature type="compositionally biased region" description="Basic and acidic residues" evidence="1">
    <location>
        <begin position="342"/>
        <end position="355"/>
    </location>
</feature>
<protein>
    <recommendedName>
        <fullName evidence="2">WH2 domain-containing protein</fullName>
    </recommendedName>
</protein>
<evidence type="ECO:0000259" key="2">
    <source>
        <dbReference type="PROSITE" id="PS51082"/>
    </source>
</evidence>
<feature type="compositionally biased region" description="Pro residues" evidence="1">
    <location>
        <begin position="797"/>
        <end position="808"/>
    </location>
</feature>
<feature type="non-terminal residue" evidence="3">
    <location>
        <position position="1"/>
    </location>
</feature>
<comment type="caution">
    <text evidence="3">The sequence shown here is derived from an EMBL/GenBank/DDBJ whole genome shotgun (WGS) entry which is preliminary data.</text>
</comment>
<dbReference type="Proteomes" id="UP001432322">
    <property type="component" value="Unassembled WGS sequence"/>
</dbReference>
<feature type="compositionally biased region" description="Low complexity" evidence="1">
    <location>
        <begin position="499"/>
        <end position="521"/>
    </location>
</feature>
<dbReference type="SMART" id="SM00246">
    <property type="entry name" value="WH2"/>
    <property type="match status" value="2"/>
</dbReference>
<feature type="compositionally biased region" description="Basic and acidic residues" evidence="1">
    <location>
        <begin position="1"/>
        <end position="33"/>
    </location>
</feature>
<feature type="compositionally biased region" description="Pro residues" evidence="1">
    <location>
        <begin position="762"/>
        <end position="788"/>
    </location>
</feature>
<feature type="compositionally biased region" description="Polar residues" evidence="1">
    <location>
        <begin position="702"/>
        <end position="711"/>
    </location>
</feature>
<accession>A0AAV5VNY0</accession>
<feature type="compositionally biased region" description="Basic and acidic residues" evidence="1">
    <location>
        <begin position="587"/>
        <end position="608"/>
    </location>
</feature>
<sequence length="875" mass="95137">VREREEREKRETSTVHEYNRREERITERRREQEEIPPPLPSSVSPMPRLPAMRVTVERRAPSPPPPAQSPVARVVESRREYSRDTVITENRSRIVTRTKEVVKENGHASRASHTPHATTHMQVDSHASKASIGSYAPVDSYAANTLLSPYSPQAADASHAPLTNEERMLQSKYDHLRAKFDRWQYLKSTDKENPETKKLQAELMVEHDRVVSLLSSLYPTDSSAASSQRGSPRSASHNGTPRSPVITTSVERRAEFAPKLDDRSDRGKRETSRNGQQRSPVITTSVEKRAELTPKLDDRMERGAPAATASRVSQPSPTPSSSGLSSYSASSSLSSPKSTKKYSRDLNDNLVRRPQDTISAPTTAAIHSRKKSVDMLREKKPSTGTGARPKSMMIPAPDYDTSSPSAEYRTSTLNQSEFFGPSIPYYDTRGRTNSGPEQVRKDSSGSYSSSGYSKREPTRTKAELERDMAEHNLKLAELELKRARERQLAANALYQQQRDSSTPTSQKSDSSSYKSFSSGQSNIQSDARTVVKNAGRVSLDSTKNAHRVNRESPRDAVYGERTFTTKASLPAPPPLSSSQQNLTGTKTLDRPARMQEPESRRVSDDSHHSSISRPSALPPTPPVIVSEQKRPSPDVIRPTPVKAAAPPPPAPTPSYTTVASRDTTASYAPVAPRDAPTHVRKSSAQTPSSARELKASLPAPSTPVNTSQQTPVRKDQQRPPAMPAAENFTMARLNKVGPPREQSAVALGRVIDSPAEVAPTSSIPPAPPLPPSSIPPAPPLPPVLPPVSAPSQSSAAPPAPPPPPPPPTVATRSAITAEALKGVQLKPAKERLMPAVKTPTTPGTPQSSADLKDQLMSQIRGGVALRKVNSPAKAQ</sequence>
<organism evidence="3 4">
    <name type="scientific">Pristionchus fissidentatus</name>
    <dbReference type="NCBI Taxonomy" id="1538716"/>
    <lineage>
        <taxon>Eukaryota</taxon>
        <taxon>Metazoa</taxon>
        <taxon>Ecdysozoa</taxon>
        <taxon>Nematoda</taxon>
        <taxon>Chromadorea</taxon>
        <taxon>Rhabditida</taxon>
        <taxon>Rhabditina</taxon>
        <taxon>Diplogasteromorpha</taxon>
        <taxon>Diplogasteroidea</taxon>
        <taxon>Neodiplogasteridae</taxon>
        <taxon>Pristionchus</taxon>
    </lineage>
</organism>
<feature type="compositionally biased region" description="Polar residues" evidence="1">
    <location>
        <begin position="220"/>
        <end position="249"/>
    </location>
</feature>
<name>A0AAV5VNY0_9BILA</name>
<feature type="region of interest" description="Disordered" evidence="1">
    <location>
        <begin position="220"/>
        <end position="463"/>
    </location>
</feature>
<reference evidence="3" key="1">
    <citation type="submission" date="2023-10" db="EMBL/GenBank/DDBJ databases">
        <title>Genome assembly of Pristionchus species.</title>
        <authorList>
            <person name="Yoshida K."/>
            <person name="Sommer R.J."/>
        </authorList>
    </citation>
    <scope>NUCLEOTIDE SEQUENCE</scope>
    <source>
        <strain evidence="3">RS5133</strain>
    </source>
</reference>
<feature type="compositionally biased region" description="Polar residues" evidence="1">
    <location>
        <begin position="111"/>
        <end position="122"/>
    </location>
</feature>
<keyword evidence="4" id="KW-1185">Reference proteome</keyword>
<evidence type="ECO:0000313" key="3">
    <source>
        <dbReference type="EMBL" id="GMT20387.1"/>
    </source>
</evidence>
<feature type="compositionally biased region" description="Polar residues" evidence="1">
    <location>
        <begin position="85"/>
        <end position="95"/>
    </location>
</feature>
<dbReference type="AlphaFoldDB" id="A0AAV5VNY0"/>
<feature type="compositionally biased region" description="Polar residues" evidence="1">
    <location>
        <begin position="400"/>
        <end position="417"/>
    </location>
</feature>
<feature type="compositionally biased region" description="Low complexity" evidence="1">
    <location>
        <begin position="313"/>
        <end position="337"/>
    </location>
</feature>
<dbReference type="InterPro" id="IPR003124">
    <property type="entry name" value="WH2_dom"/>
</dbReference>